<dbReference type="GO" id="GO:0008081">
    <property type="term" value="F:phosphoric diester hydrolase activity"/>
    <property type="evidence" value="ECO:0007669"/>
    <property type="project" value="InterPro"/>
</dbReference>
<dbReference type="InParanoid" id="A0A1Y1UI28"/>
<keyword evidence="3" id="KW-0812">Transmembrane</keyword>
<evidence type="ECO:0000256" key="3">
    <source>
        <dbReference type="SAM" id="Phobius"/>
    </source>
</evidence>
<dbReference type="OrthoDB" id="4153866at2759"/>
<dbReference type="GeneID" id="33557344"/>
<dbReference type="PANTHER" id="PTHR31571">
    <property type="entry name" value="ALTERED INHERITANCE OF MITOCHONDRIA PROTEIN 6"/>
    <property type="match status" value="1"/>
</dbReference>
<dbReference type="RefSeq" id="XP_021871697.1">
    <property type="nucleotide sequence ID" value="XM_022015535.1"/>
</dbReference>
<name>A0A1Y1UI28_9TREE</name>
<keyword evidence="5" id="KW-1185">Reference proteome</keyword>
<comment type="caution">
    <text evidence="4">The sequence shown here is derived from an EMBL/GenBank/DDBJ whole genome shotgun (WGS) entry which is preliminary data.</text>
</comment>
<dbReference type="PANTHER" id="PTHR31571:SF1">
    <property type="entry name" value="ALTERED INHERITANCE OF MITOCHONDRIA PROTEIN 6"/>
    <property type="match status" value="1"/>
</dbReference>
<sequence>MGLRRSRSLPLELNELGREADVNVEPERPSTFEYLLSWLKMDKATIATIRSRLQLINQKGLRKTYGLSGISIFRSIVMVLFLNLIFVTVYDGIKSSFRETRLRRLLGTGGSDRTWVFSHNDEMHGTEALTLALGLGAGAIEADVWLGPTIPLYSGQTEWDLFVGHRQADTAAQRSLKQVYLDPLLEKLSSLNDTWAPETLLLIDFKHQGEAMFSHLESALQPLLAQNLLTTYDPKTATWHKSRLRVVGTGETPLSRVIHQSPRYIFYDAPLTRLSEPHTVPATSYSPETIIEFTPEISPIASDRLPISYHLGIFFPKWRPLNPFIELLQAYSNEARRRGIEPRWWGFLTEPRFIRKKMWRLLKAGGSNWICADDVLGATRWLQKWDRKQARMAQMAKDLAETV</sequence>
<evidence type="ECO:0000256" key="2">
    <source>
        <dbReference type="ARBA" id="ARBA00014286"/>
    </source>
</evidence>
<dbReference type="InterPro" id="IPR051236">
    <property type="entry name" value="HAT_RTT109-like"/>
</dbReference>
<dbReference type="InterPro" id="IPR017946">
    <property type="entry name" value="PLC-like_Pdiesterase_TIM-brl"/>
</dbReference>
<evidence type="ECO:0000256" key="1">
    <source>
        <dbReference type="ARBA" id="ARBA00008858"/>
    </source>
</evidence>
<dbReference type="Proteomes" id="UP000193218">
    <property type="component" value="Unassembled WGS sequence"/>
</dbReference>
<reference evidence="4 5" key="1">
    <citation type="submission" date="2017-03" db="EMBL/GenBank/DDBJ databases">
        <title>Widespread Adenine N6-methylation of Active Genes in Fungi.</title>
        <authorList>
            <consortium name="DOE Joint Genome Institute"/>
            <person name="Mondo S.J."/>
            <person name="Dannebaum R.O."/>
            <person name="Kuo R.C."/>
            <person name="Louie K.B."/>
            <person name="Bewick A.J."/>
            <person name="Labutti K."/>
            <person name="Haridas S."/>
            <person name="Kuo A."/>
            <person name="Salamov A."/>
            <person name="Ahrendt S.R."/>
            <person name="Lau R."/>
            <person name="Bowen B.P."/>
            <person name="Lipzen A."/>
            <person name="Sullivan W."/>
            <person name="Andreopoulos W.B."/>
            <person name="Clum A."/>
            <person name="Lindquist E."/>
            <person name="Daum C."/>
            <person name="Northen T.R."/>
            <person name="Ramamoorthy G."/>
            <person name="Schmitz R.J."/>
            <person name="Gryganskyi A."/>
            <person name="Culley D."/>
            <person name="Magnuson J."/>
            <person name="James T.Y."/>
            <person name="O'Malley M.A."/>
            <person name="Stajich J.E."/>
            <person name="Spatafora J.W."/>
            <person name="Visel A."/>
            <person name="Grigoriev I.V."/>
        </authorList>
    </citation>
    <scope>NUCLEOTIDE SEQUENCE [LARGE SCALE GENOMIC DNA]</scope>
    <source>
        <strain evidence="4 5">NRRL Y-17943</strain>
    </source>
</reference>
<dbReference type="SUPFAM" id="SSF51695">
    <property type="entry name" value="PLC-like phosphodiesterases"/>
    <property type="match status" value="1"/>
</dbReference>
<gene>
    <name evidence="4" type="ORF">BD324DRAFT_622969</name>
</gene>
<comment type="similarity">
    <text evidence="1">Belongs to the AIM6 family.</text>
</comment>
<evidence type="ECO:0000313" key="4">
    <source>
        <dbReference type="EMBL" id="ORX37710.1"/>
    </source>
</evidence>
<dbReference type="STRING" id="4999.A0A1Y1UI28"/>
<evidence type="ECO:0000313" key="5">
    <source>
        <dbReference type="Proteomes" id="UP000193218"/>
    </source>
</evidence>
<accession>A0A1Y1UI28</accession>
<dbReference type="EMBL" id="NBSH01000005">
    <property type="protein sequence ID" value="ORX37710.1"/>
    <property type="molecule type" value="Genomic_DNA"/>
</dbReference>
<dbReference type="AlphaFoldDB" id="A0A1Y1UI28"/>
<organism evidence="4 5">
    <name type="scientific">Kockovaella imperatae</name>
    <dbReference type="NCBI Taxonomy" id="4999"/>
    <lineage>
        <taxon>Eukaryota</taxon>
        <taxon>Fungi</taxon>
        <taxon>Dikarya</taxon>
        <taxon>Basidiomycota</taxon>
        <taxon>Agaricomycotina</taxon>
        <taxon>Tremellomycetes</taxon>
        <taxon>Tremellales</taxon>
        <taxon>Cuniculitremaceae</taxon>
        <taxon>Kockovaella</taxon>
    </lineage>
</organism>
<protein>
    <recommendedName>
        <fullName evidence="2">Altered inheritance of mitochondria protein 6</fullName>
    </recommendedName>
</protein>
<dbReference type="GO" id="GO:0006629">
    <property type="term" value="P:lipid metabolic process"/>
    <property type="evidence" value="ECO:0007669"/>
    <property type="project" value="InterPro"/>
</dbReference>
<keyword evidence="3" id="KW-1133">Transmembrane helix</keyword>
<proteinExistence type="inferred from homology"/>
<feature type="transmembrane region" description="Helical" evidence="3">
    <location>
        <begin position="65"/>
        <end position="90"/>
    </location>
</feature>
<keyword evidence="3" id="KW-0472">Membrane</keyword>